<name>A0ABV7W0I8_9BURK</name>
<dbReference type="InterPro" id="IPR011206">
    <property type="entry name" value="Citrate_lyase_beta/mcl1/mcl2"/>
</dbReference>
<dbReference type="SUPFAM" id="SSF51621">
    <property type="entry name" value="Phosphoenolpyruvate/pyruvate domain"/>
    <property type="match status" value="1"/>
</dbReference>
<keyword evidence="6" id="KW-1185">Reference proteome</keyword>
<dbReference type="RefSeq" id="WP_382171626.1">
    <property type="nucleotide sequence ID" value="NZ_JBHRXX010000002.1"/>
</dbReference>
<dbReference type="EMBL" id="JBHRXX010000002">
    <property type="protein sequence ID" value="MFC3682939.1"/>
    <property type="molecule type" value="Genomic_DNA"/>
</dbReference>
<evidence type="ECO:0000256" key="1">
    <source>
        <dbReference type="ARBA" id="ARBA00001946"/>
    </source>
</evidence>
<gene>
    <name evidence="5" type="ORF">ACFOPI_04995</name>
</gene>
<comment type="caution">
    <text evidence="5">The sequence shown here is derived from an EMBL/GenBank/DDBJ whole genome shotgun (WGS) entry which is preliminary data.</text>
</comment>
<dbReference type="Pfam" id="PF03328">
    <property type="entry name" value="HpcH_HpaI"/>
    <property type="match status" value="1"/>
</dbReference>
<dbReference type="PANTHER" id="PTHR32308:SF10">
    <property type="entry name" value="CITRATE LYASE SUBUNIT BETA"/>
    <property type="match status" value="1"/>
</dbReference>
<feature type="domain" description="HpcH/HpaI aldolase/citrate lyase" evidence="4">
    <location>
        <begin position="14"/>
        <end position="219"/>
    </location>
</feature>
<dbReference type="InterPro" id="IPR005000">
    <property type="entry name" value="Aldolase/citrate-lyase_domain"/>
</dbReference>
<keyword evidence="3" id="KW-0460">Magnesium</keyword>
<accession>A0ABV7W0I8</accession>
<keyword evidence="5" id="KW-0456">Lyase</keyword>
<organism evidence="5 6">
    <name type="scientific">Hydrogenophaga luteola</name>
    <dbReference type="NCBI Taxonomy" id="1591122"/>
    <lineage>
        <taxon>Bacteria</taxon>
        <taxon>Pseudomonadati</taxon>
        <taxon>Pseudomonadota</taxon>
        <taxon>Betaproteobacteria</taxon>
        <taxon>Burkholderiales</taxon>
        <taxon>Comamonadaceae</taxon>
        <taxon>Hydrogenophaga</taxon>
    </lineage>
</organism>
<evidence type="ECO:0000256" key="3">
    <source>
        <dbReference type="ARBA" id="ARBA00022842"/>
    </source>
</evidence>
<dbReference type="InterPro" id="IPR040442">
    <property type="entry name" value="Pyrv_kinase-like_dom_sf"/>
</dbReference>
<evidence type="ECO:0000313" key="5">
    <source>
        <dbReference type="EMBL" id="MFC3682939.1"/>
    </source>
</evidence>
<keyword evidence="2" id="KW-0479">Metal-binding</keyword>
<comment type="cofactor">
    <cofactor evidence="1">
        <name>Mg(2+)</name>
        <dbReference type="ChEBI" id="CHEBI:18420"/>
    </cofactor>
</comment>
<reference evidence="6" key="1">
    <citation type="journal article" date="2019" name="Int. J. Syst. Evol. Microbiol.">
        <title>The Global Catalogue of Microorganisms (GCM) 10K type strain sequencing project: providing services to taxonomists for standard genome sequencing and annotation.</title>
        <authorList>
            <consortium name="The Broad Institute Genomics Platform"/>
            <consortium name="The Broad Institute Genome Sequencing Center for Infectious Disease"/>
            <person name="Wu L."/>
            <person name="Ma J."/>
        </authorList>
    </citation>
    <scope>NUCLEOTIDE SEQUENCE [LARGE SCALE GENOMIC DNA]</scope>
    <source>
        <strain evidence="6">KCTC 42501</strain>
    </source>
</reference>
<protein>
    <submittedName>
        <fullName evidence="5">HpcH/HpaI aldolase/citrate lyase family protein</fullName>
    </submittedName>
</protein>
<evidence type="ECO:0000256" key="2">
    <source>
        <dbReference type="ARBA" id="ARBA00022723"/>
    </source>
</evidence>
<dbReference type="PANTHER" id="PTHR32308">
    <property type="entry name" value="LYASE BETA SUBUNIT, PUTATIVE (AFU_ORTHOLOGUE AFUA_4G13030)-RELATED"/>
    <property type="match status" value="1"/>
</dbReference>
<sequence>MKPMTKAGCPLNARSFLFVPGDRPERFPKAIASGADCVIIDLEDSVDPERKKTARQAARSFMDAGARVLLRVNAVDTPWYDEDLALCASSEVQGVVFPKAESLSELENLRNVLRPKTVILPLIETAKGIANLRSIAEGPGIGRLIFGSVDLCLDLDLQPDDSEQELNWYRSALVLASRAAGLPAPVDGVFLSLQDEAGLLRACHAARRSGFGGKLCVHPYQVGQVRRAFSATPEELDWALRVLQAAQSSPGAFRFQGCMVDAPVLLRARRLLASVQESVEVTKVLTSQG</sequence>
<dbReference type="GO" id="GO:0016829">
    <property type="term" value="F:lyase activity"/>
    <property type="evidence" value="ECO:0007669"/>
    <property type="project" value="UniProtKB-KW"/>
</dbReference>
<dbReference type="Proteomes" id="UP001595729">
    <property type="component" value="Unassembled WGS sequence"/>
</dbReference>
<dbReference type="PIRSF" id="PIRSF015582">
    <property type="entry name" value="Cit_lyase_B"/>
    <property type="match status" value="1"/>
</dbReference>
<dbReference type="Gene3D" id="3.20.20.60">
    <property type="entry name" value="Phosphoenolpyruvate-binding domains"/>
    <property type="match status" value="1"/>
</dbReference>
<evidence type="ECO:0000313" key="6">
    <source>
        <dbReference type="Proteomes" id="UP001595729"/>
    </source>
</evidence>
<proteinExistence type="predicted"/>
<evidence type="ECO:0000259" key="4">
    <source>
        <dbReference type="Pfam" id="PF03328"/>
    </source>
</evidence>
<dbReference type="InterPro" id="IPR015813">
    <property type="entry name" value="Pyrv/PenolPyrv_kinase-like_dom"/>
</dbReference>